<gene>
    <name evidence="1" type="ORF">IAA61_11665</name>
</gene>
<reference evidence="1" key="2">
    <citation type="journal article" date="2021" name="PeerJ">
        <title>Extensive microbial diversity within the chicken gut microbiome revealed by metagenomics and culture.</title>
        <authorList>
            <person name="Gilroy R."/>
            <person name="Ravi A."/>
            <person name="Getino M."/>
            <person name="Pursley I."/>
            <person name="Horton D.L."/>
            <person name="Alikhan N.F."/>
            <person name="Baker D."/>
            <person name="Gharbi K."/>
            <person name="Hall N."/>
            <person name="Watson M."/>
            <person name="Adriaenssens E.M."/>
            <person name="Foster-Nyarko E."/>
            <person name="Jarju S."/>
            <person name="Secka A."/>
            <person name="Antonio M."/>
            <person name="Oren A."/>
            <person name="Chaudhuri R.R."/>
            <person name="La Ragione R."/>
            <person name="Hildebrand F."/>
            <person name="Pallen M.J."/>
        </authorList>
    </citation>
    <scope>NUCLEOTIDE SEQUENCE</scope>
    <source>
        <strain evidence="1">USAMLcec3-3695</strain>
    </source>
</reference>
<reference evidence="1" key="1">
    <citation type="submission" date="2020-10" db="EMBL/GenBank/DDBJ databases">
        <authorList>
            <person name="Gilroy R."/>
        </authorList>
    </citation>
    <scope>NUCLEOTIDE SEQUENCE</scope>
    <source>
        <strain evidence="1">USAMLcec3-3695</strain>
    </source>
</reference>
<evidence type="ECO:0000313" key="1">
    <source>
        <dbReference type="EMBL" id="HIU58453.1"/>
    </source>
</evidence>
<accession>A0A9D1MDF5</accession>
<dbReference type="Proteomes" id="UP000824109">
    <property type="component" value="Unassembled WGS sequence"/>
</dbReference>
<organism evidence="1 2">
    <name type="scientific">Candidatus Ornithomonoglobus merdipullorum</name>
    <dbReference type="NCBI Taxonomy" id="2840895"/>
    <lineage>
        <taxon>Bacteria</taxon>
        <taxon>Bacillati</taxon>
        <taxon>Bacillota</taxon>
        <taxon>Clostridia</taxon>
        <taxon>Candidatus Ornithomonoglobus</taxon>
    </lineage>
</organism>
<comment type="caution">
    <text evidence="1">The sequence shown here is derived from an EMBL/GenBank/DDBJ whole genome shotgun (WGS) entry which is preliminary data.</text>
</comment>
<evidence type="ECO:0000313" key="2">
    <source>
        <dbReference type="Proteomes" id="UP000824109"/>
    </source>
</evidence>
<proteinExistence type="predicted"/>
<protein>
    <submittedName>
        <fullName evidence="1">Oxaloacetate decarboxylase subunit alpha</fullName>
    </submittedName>
</protein>
<dbReference type="AlphaFoldDB" id="A0A9D1MDF5"/>
<feature type="non-terminal residue" evidence="1">
    <location>
        <position position="1"/>
    </location>
</feature>
<name>A0A9D1MDF5_9FIRM</name>
<dbReference type="EMBL" id="DVNB01000123">
    <property type="protein sequence ID" value="HIU58453.1"/>
    <property type="molecule type" value="Genomic_DNA"/>
</dbReference>
<sequence>MKKECAEWIRQPEDVLSYALFDQVAVKFFKYREANLDKVDNTLVDRENKVYPV</sequence>